<keyword evidence="4" id="KW-1185">Reference proteome</keyword>
<evidence type="ECO:0000313" key="3">
    <source>
        <dbReference type="EMBL" id="MCP1109730.1"/>
    </source>
</evidence>
<dbReference type="Pfam" id="PF00239">
    <property type="entry name" value="Resolvase"/>
    <property type="match status" value="1"/>
</dbReference>
<evidence type="ECO:0000313" key="4">
    <source>
        <dbReference type="Proteomes" id="UP001523565"/>
    </source>
</evidence>
<organism evidence="3 4">
    <name type="scientific">Ohessyouella blattaphilus</name>
    <dbReference type="NCBI Taxonomy" id="2949333"/>
    <lineage>
        <taxon>Bacteria</taxon>
        <taxon>Bacillati</taxon>
        <taxon>Bacillota</taxon>
        <taxon>Clostridia</taxon>
        <taxon>Lachnospirales</taxon>
        <taxon>Lachnospiraceae</taxon>
        <taxon>Ohessyouella</taxon>
    </lineage>
</organism>
<proteinExistence type="predicted"/>
<dbReference type="PROSITE" id="PS51737">
    <property type="entry name" value="RECOMBINASE_DNA_BIND"/>
    <property type="match status" value="1"/>
</dbReference>
<dbReference type="Pfam" id="PF13408">
    <property type="entry name" value="Zn_ribbon_recom"/>
    <property type="match status" value="1"/>
</dbReference>
<sequence>MARKSRKASAAAPVAASPAQNPIFRAAVYARLSSEDREALSLDNQILMVRNYIEAAPDLALCGEFSDNGLTGTNFQRPGFESLMDEVRRGKINCIVVKDLSRFGRDYVEAGNFLEIIFPQLGVRFISIGDNYDSFDPRCKGEGMSVALKNMINSFYAKDISQKIRSAFAVKSANGEFVGKVAPFGYAKAAGNKNKLVVDEEAAETVRMIFRWKLDGMSVHQITRRLTREGVPNPGHYRYIKGIHREKRYEQPQAWDVTVVKDILENIVYLGHLAMGKTRTVGGKQRAVPKEEWKITENTHPAIISQADFDVVAEQLRQARDKHDACNRHQREPLPEYILEGLAFCADCGRAYRRIPNTHRDKVTYRLTYICSHCNANSPKYTYQHFRQDELYSKLYAILRKEIELCSEARKRMAEIKASPITKRRENEQAAEIRRIQEQLDRIPVRKRKLYDNFCSGILDESDYRLFNQRYDREKEALAAELAAVTSEAEKLEPAYIDNNPWVAAMERFMDEKELTREMLVAMVERIEVEANRNIHIKFRFSDEYKKPLLAFLEESEAVSA</sequence>
<dbReference type="Pfam" id="PF07508">
    <property type="entry name" value="Recombinase"/>
    <property type="match status" value="1"/>
</dbReference>
<reference evidence="3 4" key="1">
    <citation type="journal article" date="2022" name="Genome Biol. Evol.">
        <title>Host diet, physiology and behaviors set the stage for Lachnospiraceae cladogenesis.</title>
        <authorList>
            <person name="Vera-Ponce De Leon A."/>
            <person name="Schneider M."/>
            <person name="Jahnes B.C."/>
            <person name="Sadowski V."/>
            <person name="Camuy-Velez L.A."/>
            <person name="Duan J."/>
            <person name="Sabree Z.L."/>
        </authorList>
    </citation>
    <scope>NUCLEOTIDE SEQUENCE [LARGE SCALE GENOMIC DNA]</scope>
    <source>
        <strain evidence="3 4">PAL227</strain>
    </source>
</reference>
<protein>
    <submittedName>
        <fullName evidence="3">Recombinase family protein</fullName>
    </submittedName>
</protein>
<dbReference type="SMART" id="SM00857">
    <property type="entry name" value="Resolvase"/>
    <property type="match status" value="1"/>
</dbReference>
<dbReference type="PROSITE" id="PS51736">
    <property type="entry name" value="RECOMBINASES_3"/>
    <property type="match status" value="1"/>
</dbReference>
<dbReference type="PANTHER" id="PTHR30461">
    <property type="entry name" value="DNA-INVERTASE FROM LAMBDOID PROPHAGE"/>
    <property type="match status" value="1"/>
</dbReference>
<comment type="caution">
    <text evidence="3">The sequence shown here is derived from an EMBL/GenBank/DDBJ whole genome shotgun (WGS) entry which is preliminary data.</text>
</comment>
<dbReference type="InterPro" id="IPR025827">
    <property type="entry name" value="Zn_ribbon_recom_dom"/>
</dbReference>
<name>A0ABT1EG93_9FIRM</name>
<accession>A0ABT1EG93</accession>
<dbReference type="PANTHER" id="PTHR30461:SF23">
    <property type="entry name" value="DNA RECOMBINASE-RELATED"/>
    <property type="match status" value="1"/>
</dbReference>
<dbReference type="Gene3D" id="3.90.1750.20">
    <property type="entry name" value="Putative Large Serine Recombinase, Chain B, Domain 2"/>
    <property type="match status" value="1"/>
</dbReference>
<dbReference type="Proteomes" id="UP001523565">
    <property type="component" value="Unassembled WGS sequence"/>
</dbReference>
<feature type="domain" description="Resolvase/invertase-type recombinase catalytic" evidence="1">
    <location>
        <begin position="25"/>
        <end position="175"/>
    </location>
</feature>
<dbReference type="InterPro" id="IPR050639">
    <property type="entry name" value="SSR_resolvase"/>
</dbReference>
<dbReference type="RefSeq" id="WP_262068603.1">
    <property type="nucleotide sequence ID" value="NZ_JAMXOC010000005.1"/>
</dbReference>
<dbReference type="InterPro" id="IPR006119">
    <property type="entry name" value="Resolv_N"/>
</dbReference>
<evidence type="ECO:0000259" key="1">
    <source>
        <dbReference type="PROSITE" id="PS51736"/>
    </source>
</evidence>
<dbReference type="InterPro" id="IPR011109">
    <property type="entry name" value="DNA_bind_recombinase_dom"/>
</dbReference>
<gene>
    <name evidence="3" type="ORF">NK118_05620</name>
</gene>
<dbReference type="Gene3D" id="3.40.50.1390">
    <property type="entry name" value="Resolvase, N-terminal catalytic domain"/>
    <property type="match status" value="1"/>
</dbReference>
<evidence type="ECO:0000259" key="2">
    <source>
        <dbReference type="PROSITE" id="PS51737"/>
    </source>
</evidence>
<feature type="domain" description="Recombinase" evidence="2">
    <location>
        <begin position="183"/>
        <end position="322"/>
    </location>
</feature>
<dbReference type="InterPro" id="IPR036162">
    <property type="entry name" value="Resolvase-like_N_sf"/>
</dbReference>
<dbReference type="SUPFAM" id="SSF53041">
    <property type="entry name" value="Resolvase-like"/>
    <property type="match status" value="1"/>
</dbReference>
<dbReference type="EMBL" id="JAMZFV010000005">
    <property type="protein sequence ID" value="MCP1109730.1"/>
    <property type="molecule type" value="Genomic_DNA"/>
</dbReference>
<dbReference type="InterPro" id="IPR038109">
    <property type="entry name" value="DNA_bind_recomb_sf"/>
</dbReference>